<dbReference type="InterPro" id="IPR056227">
    <property type="entry name" value="TMD0_ABC"/>
</dbReference>
<dbReference type="SUPFAM" id="SSF52540">
    <property type="entry name" value="P-loop containing nucleoside triphosphate hydrolases"/>
    <property type="match status" value="2"/>
</dbReference>
<protein>
    <recommendedName>
        <fullName evidence="13">ABC transporter domain-containing protein</fullName>
    </recommendedName>
</protein>
<keyword evidence="12" id="KW-1185">Reference proteome</keyword>
<dbReference type="SUPFAM" id="SSF90123">
    <property type="entry name" value="ABC transporter transmembrane region"/>
    <property type="match status" value="2"/>
</dbReference>
<keyword evidence="3 8" id="KW-0812">Transmembrane</keyword>
<evidence type="ECO:0008006" key="13">
    <source>
        <dbReference type="Google" id="ProtNLM"/>
    </source>
</evidence>
<dbReference type="CDD" id="cd18580">
    <property type="entry name" value="ABC_6TM_ABCC_D2"/>
    <property type="match status" value="1"/>
</dbReference>
<feature type="transmembrane region" description="Helical" evidence="8">
    <location>
        <begin position="309"/>
        <end position="332"/>
    </location>
</feature>
<dbReference type="InterPro" id="IPR044726">
    <property type="entry name" value="ABCC_6TM_D2"/>
</dbReference>
<name>A0A364LAG9_TALAM</name>
<feature type="transmembrane region" description="Helical" evidence="8">
    <location>
        <begin position="985"/>
        <end position="1006"/>
    </location>
</feature>
<comment type="subcellular location">
    <subcellularLocation>
        <location evidence="1">Membrane</location>
        <topology evidence="1">Multi-pass membrane protein</topology>
    </subcellularLocation>
</comment>
<feature type="transmembrane region" description="Helical" evidence="8">
    <location>
        <begin position="900"/>
        <end position="923"/>
    </location>
</feature>
<dbReference type="InterPro" id="IPR044746">
    <property type="entry name" value="ABCC_6TM_D1"/>
</dbReference>
<dbReference type="InterPro" id="IPR027417">
    <property type="entry name" value="P-loop_NTPase"/>
</dbReference>
<feature type="transmembrane region" description="Helical" evidence="8">
    <location>
        <begin position="133"/>
        <end position="151"/>
    </location>
</feature>
<feature type="domain" description="ABC transmembrane type-1" evidence="10">
    <location>
        <begin position="958"/>
        <end position="1154"/>
    </location>
</feature>
<dbReference type="InterPro" id="IPR017871">
    <property type="entry name" value="ABC_transporter-like_CS"/>
</dbReference>
<accession>A0A364LAG9</accession>
<dbReference type="CDD" id="cd18579">
    <property type="entry name" value="ABC_6TM_ABCC_D1"/>
    <property type="match status" value="1"/>
</dbReference>
<evidence type="ECO:0000256" key="5">
    <source>
        <dbReference type="ARBA" id="ARBA00022840"/>
    </source>
</evidence>
<sequence>MMATASACPFGSDNRFGPRVNVACRLFDFTLLFEDAFFSVLPAALFLLLVASRLQYLRTAPIKLISYKLAIYKLGLLAILFILHVAYTAAQIRTASLHTRLSTTSGVLNILAIFAAALLSFMEDQRSVEPSDLIVIYFSVSSILGIARLRSLWLIPSAPACRGLWTAVYVLTVLTLFLESVIKTKLLRPVYRSLTREQLIGFWGRSFFVWVLPIFRLGYSTVFNVEDLPEVDQALQGHPAEKRLDASWQRTKGRRRLLKATVDAYMWPLLSGIGPRLCASVFTFCQPFLINATVNFMSTTTTTPESKKYGQALVGAYALVYLGLIVSNAVYWRQTFRLATMTRAGLVSMIYRQTTILKASSMKDNEAITLHGTDVEVIVSSIKVIHETWASLLEVGVALWLLERQIFAACVVPAVICVVCCVAAGPVSTRSAGAQKAWVQQIEKRLAVTSSVLGDMKAVKMLGLPDVLNSIISTLRKVELKTSTKLRKLILLQVAISNVPLDFAPFATFVVYAIIASVKKDETLLASRAFTALSLISIFTIPLLTFIQSLPNLLRSLGSFQRIEEYCLIKPATVPDDQDFPHLDSHPNDAELSIRNTGASNDTCLFTFRNANISWSPETETVLSNLSLDIGKNITMIIGPVGCGKSALLESIIGETYLKDGTTTAPLTHVAYCSQKPWIINNTIKFNITNASEDIDQKWYDFTIWACALEDDLKTIPGGDNSLTGSNGVSLSGGQKQRIALARAVYSRLPVVILDDVFSGLDSHSTTLISTRLFGQNGHFRKTGTSVILATHTQRMLQYADRIIALNKGVIVNDGPYRKILAENPEMATKSMISSHKQSTLFEDKNPEVENDSIDNHTTKISIDNPEEALIIKKQNLLRRNGSWDVYKYYVKSAGYKTTALFVFSLLVMGFFSNFATLWLQWWSDANETRPNGRLAYYLGVYATIFVLDFMGIVCACNAPFSFFQKTDTGTITNRQDINLIDMELPIAAINFASNLSMSIFSLVILCIAGKYLAITVPFLGLSVFFLQLYYLRTSRQVRLLDIEAKSPLYTHFIETINGIATVRAYGWESNFQDECERKLNHSQKPFYMLMCIQQWLTIVLDLMVGAMAVILMATTTSLKDKFSPGSVGVALNLVLSFGAYLRFCIRSWTQLETSIGAVSRIKNFVTGTPSEERHLDAQWTPGQDWPSQGAITFEEVVATYSPELPPALKTLSLKINAGEKVAICGPSGSGKTSLIMALLQMIDTQSGHIEIDGRDLSTIECANIRSRINVIPQDPFFMPGTVRFNMDPSGERVSDESMESALDKVGLWKRISINGGLEMALVASDWSVGERQLMTLARALTVKSSILVLDEATSSVDWETEAIMQNVIEREFSTQTVIAVVHRLRYINRFDRVVLLKNGELIESDSPKKLLEEDSEFKALYTALTKSD</sequence>
<gene>
    <name evidence="11" type="ORF">BHQ10_008832</name>
</gene>
<evidence type="ECO:0000259" key="10">
    <source>
        <dbReference type="PROSITE" id="PS50929"/>
    </source>
</evidence>
<feature type="transmembrane region" description="Helical" evidence="8">
    <location>
        <begin position="101"/>
        <end position="121"/>
    </location>
</feature>
<evidence type="ECO:0000256" key="3">
    <source>
        <dbReference type="ARBA" id="ARBA00022692"/>
    </source>
</evidence>
<organism evidence="11 12">
    <name type="scientific">Talaromyces amestolkiae</name>
    <dbReference type="NCBI Taxonomy" id="1196081"/>
    <lineage>
        <taxon>Eukaryota</taxon>
        <taxon>Fungi</taxon>
        <taxon>Dikarya</taxon>
        <taxon>Ascomycota</taxon>
        <taxon>Pezizomycotina</taxon>
        <taxon>Eurotiomycetes</taxon>
        <taxon>Eurotiomycetidae</taxon>
        <taxon>Eurotiales</taxon>
        <taxon>Trichocomaceae</taxon>
        <taxon>Talaromyces</taxon>
        <taxon>Talaromyces sect. Talaromyces</taxon>
    </lineage>
</organism>
<dbReference type="EMBL" id="MIKG01000021">
    <property type="protein sequence ID" value="RAO72820.1"/>
    <property type="molecule type" value="Genomic_DNA"/>
</dbReference>
<evidence type="ECO:0000256" key="8">
    <source>
        <dbReference type="SAM" id="Phobius"/>
    </source>
</evidence>
<evidence type="ECO:0000256" key="6">
    <source>
        <dbReference type="ARBA" id="ARBA00022989"/>
    </source>
</evidence>
<keyword evidence="7 8" id="KW-0472">Membrane</keyword>
<feature type="transmembrane region" description="Helical" evidence="8">
    <location>
        <begin position="69"/>
        <end position="89"/>
    </location>
</feature>
<feature type="transmembrane region" description="Helical" evidence="8">
    <location>
        <begin position="36"/>
        <end position="57"/>
    </location>
</feature>
<feature type="transmembrane region" description="Helical" evidence="8">
    <location>
        <begin position="1126"/>
        <end position="1146"/>
    </location>
</feature>
<dbReference type="FunFam" id="1.20.1560.10:FF:000055">
    <property type="entry name" value="ABC multidrug transporter (Eurofung)"/>
    <property type="match status" value="1"/>
</dbReference>
<reference evidence="11 12" key="1">
    <citation type="journal article" date="2017" name="Biotechnol. Biofuels">
        <title>Differential beta-glucosidase expression as a function of carbon source availability in Talaromyces amestolkiae: a genomic and proteomic approach.</title>
        <authorList>
            <person name="de Eugenio L.I."/>
            <person name="Mendez-Liter J.A."/>
            <person name="Nieto-Dominguez M."/>
            <person name="Alonso L."/>
            <person name="Gil-Munoz J."/>
            <person name="Barriuso J."/>
            <person name="Prieto A."/>
            <person name="Martinez M.J."/>
        </authorList>
    </citation>
    <scope>NUCLEOTIDE SEQUENCE [LARGE SCALE GENOMIC DNA]</scope>
    <source>
        <strain evidence="11 12">CIB</strain>
    </source>
</reference>
<dbReference type="CDD" id="cd03244">
    <property type="entry name" value="ABCC_MRP_domain2"/>
    <property type="match status" value="1"/>
</dbReference>
<dbReference type="InterPro" id="IPR003439">
    <property type="entry name" value="ABC_transporter-like_ATP-bd"/>
</dbReference>
<evidence type="ECO:0000256" key="1">
    <source>
        <dbReference type="ARBA" id="ARBA00004141"/>
    </source>
</evidence>
<dbReference type="Proteomes" id="UP000249363">
    <property type="component" value="Unassembled WGS sequence"/>
</dbReference>
<dbReference type="Gene3D" id="1.20.1560.10">
    <property type="entry name" value="ABC transporter type 1, transmembrane domain"/>
    <property type="match status" value="2"/>
</dbReference>
<dbReference type="InterPro" id="IPR036640">
    <property type="entry name" value="ABC1_TM_sf"/>
</dbReference>
<dbReference type="FunFam" id="1.20.1560.10:FF:000066">
    <property type="entry name" value="ABC multidrug transporter (Eurofung)"/>
    <property type="match status" value="1"/>
</dbReference>
<dbReference type="GO" id="GO:0140359">
    <property type="term" value="F:ABC-type transporter activity"/>
    <property type="evidence" value="ECO:0007669"/>
    <property type="project" value="InterPro"/>
</dbReference>
<dbReference type="Pfam" id="PF00664">
    <property type="entry name" value="ABC_membrane"/>
    <property type="match status" value="1"/>
</dbReference>
<dbReference type="InterPro" id="IPR050173">
    <property type="entry name" value="ABC_transporter_C-like"/>
</dbReference>
<dbReference type="InterPro" id="IPR011527">
    <property type="entry name" value="ABC1_TM_dom"/>
</dbReference>
<evidence type="ECO:0000259" key="9">
    <source>
        <dbReference type="PROSITE" id="PS50893"/>
    </source>
</evidence>
<evidence type="ECO:0000313" key="12">
    <source>
        <dbReference type="Proteomes" id="UP000249363"/>
    </source>
</evidence>
<feature type="domain" description="ABC transporter" evidence="9">
    <location>
        <begin position="1192"/>
        <end position="1424"/>
    </location>
</feature>
<dbReference type="SMART" id="SM00382">
    <property type="entry name" value="AAA"/>
    <property type="match status" value="2"/>
</dbReference>
<feature type="transmembrane region" description="Helical" evidence="8">
    <location>
        <begin position="163"/>
        <end position="182"/>
    </location>
</feature>
<dbReference type="InterPro" id="IPR003593">
    <property type="entry name" value="AAA+_ATPase"/>
</dbReference>
<feature type="domain" description="ABC transporter" evidence="9">
    <location>
        <begin position="608"/>
        <end position="833"/>
    </location>
</feature>
<keyword evidence="4" id="KW-0547">Nucleotide-binding</keyword>
<dbReference type="GeneID" id="63798046"/>
<feature type="transmembrane region" description="Helical" evidence="8">
    <location>
        <begin position="273"/>
        <end position="297"/>
    </location>
</feature>
<dbReference type="PROSITE" id="PS50929">
    <property type="entry name" value="ABC_TM1F"/>
    <property type="match status" value="2"/>
</dbReference>
<dbReference type="STRING" id="1196081.A0A364LAG9"/>
<comment type="caution">
    <text evidence="11">The sequence shown here is derived from an EMBL/GenBank/DDBJ whole genome shotgun (WGS) entry which is preliminary data.</text>
</comment>
<dbReference type="Pfam" id="PF24357">
    <property type="entry name" value="TMD0_ABC"/>
    <property type="match status" value="1"/>
</dbReference>
<keyword evidence="2" id="KW-0813">Transport</keyword>
<feature type="transmembrane region" description="Helical" evidence="8">
    <location>
        <begin position="1012"/>
        <end position="1032"/>
    </location>
</feature>
<evidence type="ECO:0000256" key="7">
    <source>
        <dbReference type="ARBA" id="ARBA00023136"/>
    </source>
</evidence>
<dbReference type="RefSeq" id="XP_040737334.1">
    <property type="nucleotide sequence ID" value="XM_040881681.1"/>
</dbReference>
<dbReference type="GO" id="GO:0005524">
    <property type="term" value="F:ATP binding"/>
    <property type="evidence" value="ECO:0007669"/>
    <property type="project" value="UniProtKB-KW"/>
</dbReference>
<dbReference type="PROSITE" id="PS00211">
    <property type="entry name" value="ABC_TRANSPORTER_1"/>
    <property type="match status" value="1"/>
</dbReference>
<dbReference type="GO" id="GO:0016887">
    <property type="term" value="F:ATP hydrolysis activity"/>
    <property type="evidence" value="ECO:0007669"/>
    <property type="project" value="InterPro"/>
</dbReference>
<feature type="transmembrane region" description="Helical" evidence="8">
    <location>
        <begin position="489"/>
        <end position="515"/>
    </location>
</feature>
<dbReference type="Pfam" id="PF00005">
    <property type="entry name" value="ABC_tran"/>
    <property type="match status" value="2"/>
</dbReference>
<feature type="transmembrane region" description="Helical" evidence="8">
    <location>
        <begin position="1087"/>
        <end position="1114"/>
    </location>
</feature>
<dbReference type="PANTHER" id="PTHR24223">
    <property type="entry name" value="ATP-BINDING CASSETTE SUB-FAMILY C"/>
    <property type="match status" value="1"/>
</dbReference>
<keyword evidence="6 8" id="KW-1133">Transmembrane helix</keyword>
<proteinExistence type="predicted"/>
<keyword evidence="5" id="KW-0067">ATP-binding</keyword>
<dbReference type="GO" id="GO:0016020">
    <property type="term" value="C:membrane"/>
    <property type="evidence" value="ECO:0007669"/>
    <property type="project" value="UniProtKB-SubCell"/>
</dbReference>
<dbReference type="PANTHER" id="PTHR24223:SF404">
    <property type="entry name" value="ABC MULTIDRUG TRANSPORTER (EUROFUNG)-RELATED"/>
    <property type="match status" value="1"/>
</dbReference>
<evidence type="ECO:0000256" key="2">
    <source>
        <dbReference type="ARBA" id="ARBA00022448"/>
    </source>
</evidence>
<feature type="transmembrane region" description="Helical" evidence="8">
    <location>
        <begin position="527"/>
        <end position="547"/>
    </location>
</feature>
<evidence type="ECO:0000256" key="4">
    <source>
        <dbReference type="ARBA" id="ARBA00022741"/>
    </source>
</evidence>
<feature type="transmembrane region" description="Helical" evidence="8">
    <location>
        <begin position="935"/>
        <end position="964"/>
    </location>
</feature>
<dbReference type="OrthoDB" id="6500128at2759"/>
<dbReference type="PROSITE" id="PS50893">
    <property type="entry name" value="ABC_TRANSPORTER_2"/>
    <property type="match status" value="2"/>
</dbReference>
<dbReference type="FunFam" id="3.40.50.300:FF:000630">
    <property type="entry name" value="ATP-binding cassette (ABC) transporter, putative"/>
    <property type="match status" value="1"/>
</dbReference>
<dbReference type="Gene3D" id="3.40.50.300">
    <property type="entry name" value="P-loop containing nucleotide triphosphate hydrolases"/>
    <property type="match status" value="2"/>
</dbReference>
<evidence type="ECO:0000313" key="11">
    <source>
        <dbReference type="EMBL" id="RAO72820.1"/>
    </source>
</evidence>
<feature type="domain" description="ABC transmembrane type-1" evidence="10">
    <location>
        <begin position="277"/>
        <end position="555"/>
    </location>
</feature>